<evidence type="ECO:0000313" key="4">
    <source>
        <dbReference type="Proteomes" id="UP001175000"/>
    </source>
</evidence>
<gene>
    <name evidence="3" type="ORF">B0T14DRAFT_158155</name>
</gene>
<keyword evidence="2" id="KW-0812">Transmembrane</keyword>
<organism evidence="3 4">
    <name type="scientific">Immersiella caudata</name>
    <dbReference type="NCBI Taxonomy" id="314043"/>
    <lineage>
        <taxon>Eukaryota</taxon>
        <taxon>Fungi</taxon>
        <taxon>Dikarya</taxon>
        <taxon>Ascomycota</taxon>
        <taxon>Pezizomycotina</taxon>
        <taxon>Sordariomycetes</taxon>
        <taxon>Sordariomycetidae</taxon>
        <taxon>Sordariales</taxon>
        <taxon>Lasiosphaeriaceae</taxon>
        <taxon>Immersiella</taxon>
    </lineage>
</organism>
<feature type="transmembrane region" description="Helical" evidence="2">
    <location>
        <begin position="238"/>
        <end position="259"/>
    </location>
</feature>
<keyword evidence="2" id="KW-1133">Transmembrane helix</keyword>
<comment type="caution">
    <text evidence="3">The sequence shown here is derived from an EMBL/GenBank/DDBJ whole genome shotgun (WGS) entry which is preliminary data.</text>
</comment>
<protein>
    <submittedName>
        <fullName evidence="3">Uncharacterized protein</fullName>
    </submittedName>
</protein>
<dbReference type="Proteomes" id="UP001175000">
    <property type="component" value="Unassembled WGS sequence"/>
</dbReference>
<dbReference type="EMBL" id="JAULSU010000003">
    <property type="protein sequence ID" value="KAK0622944.1"/>
    <property type="molecule type" value="Genomic_DNA"/>
</dbReference>
<keyword evidence="4" id="KW-1185">Reference proteome</keyword>
<sequence>MGFFVHWAPASTAILCFDFPPRLKLSIQSTLSATQPKTTTCGPIHGGGNGTAPRDSFTMRQLGLVDTEPHISMGGGEHDSLPSIYTFLSELNRRTQRRARLQSPSRNRKTRYPRERDTVRGLKICPKPRGTVPKLQSHAETAAGNARQHSQPIFLFQVRLLEGLFARSKSNKARLQNETMLAFQAAAQRDSKTQVQIGEEAKKETAAMKAIASVFSTPFFFFGPGHESGDALAVSSQFWIYCAFTIPISLLTWGLWTVWDLSSRKKQVGMSRWSC</sequence>
<feature type="region of interest" description="Disordered" evidence="1">
    <location>
        <begin position="97"/>
        <end position="116"/>
    </location>
</feature>
<feature type="compositionally biased region" description="Basic residues" evidence="1">
    <location>
        <begin position="97"/>
        <end position="111"/>
    </location>
</feature>
<name>A0AA39WWJ6_9PEZI</name>
<dbReference type="AlphaFoldDB" id="A0AA39WWJ6"/>
<proteinExistence type="predicted"/>
<evidence type="ECO:0000256" key="1">
    <source>
        <dbReference type="SAM" id="MobiDB-lite"/>
    </source>
</evidence>
<accession>A0AA39WWJ6</accession>
<keyword evidence="2" id="KW-0472">Membrane</keyword>
<evidence type="ECO:0000256" key="2">
    <source>
        <dbReference type="SAM" id="Phobius"/>
    </source>
</evidence>
<evidence type="ECO:0000313" key="3">
    <source>
        <dbReference type="EMBL" id="KAK0622944.1"/>
    </source>
</evidence>
<feature type="region of interest" description="Disordered" evidence="1">
    <location>
        <begin position="35"/>
        <end position="55"/>
    </location>
</feature>
<reference evidence="3" key="1">
    <citation type="submission" date="2023-06" db="EMBL/GenBank/DDBJ databases">
        <title>Genome-scale phylogeny and comparative genomics of the fungal order Sordariales.</title>
        <authorList>
            <consortium name="Lawrence Berkeley National Laboratory"/>
            <person name="Hensen N."/>
            <person name="Bonometti L."/>
            <person name="Westerberg I."/>
            <person name="Brannstrom I.O."/>
            <person name="Guillou S."/>
            <person name="Cros-Aarteil S."/>
            <person name="Calhoun S."/>
            <person name="Haridas S."/>
            <person name="Kuo A."/>
            <person name="Mondo S."/>
            <person name="Pangilinan J."/>
            <person name="Riley R."/>
            <person name="Labutti K."/>
            <person name="Andreopoulos B."/>
            <person name="Lipzen A."/>
            <person name="Chen C."/>
            <person name="Yanf M."/>
            <person name="Daum C."/>
            <person name="Ng V."/>
            <person name="Clum A."/>
            <person name="Steindorff A."/>
            <person name="Ohm R."/>
            <person name="Martin F."/>
            <person name="Silar P."/>
            <person name="Natvig D."/>
            <person name="Lalanne C."/>
            <person name="Gautier V."/>
            <person name="Ament-Velasquez S.L."/>
            <person name="Kruys A."/>
            <person name="Hutchinson M.I."/>
            <person name="Powell A.J."/>
            <person name="Barry K."/>
            <person name="Miller A.N."/>
            <person name="Grigoriev I.V."/>
            <person name="Debuchy R."/>
            <person name="Gladieux P."/>
            <person name="Thoren M.H."/>
            <person name="Johannesson H."/>
        </authorList>
    </citation>
    <scope>NUCLEOTIDE SEQUENCE</scope>
    <source>
        <strain evidence="3">CBS 606.72</strain>
    </source>
</reference>